<dbReference type="InterPro" id="IPR050826">
    <property type="entry name" value="Krueppel_C2H2_ZnFinger"/>
</dbReference>
<dbReference type="FunFam" id="3.30.160.60:FF:002343">
    <property type="entry name" value="Zinc finger protein 33A"/>
    <property type="match status" value="1"/>
</dbReference>
<dbReference type="EMBL" id="GGMS01006706">
    <property type="protein sequence ID" value="MBY75909.1"/>
    <property type="molecule type" value="Transcribed_RNA"/>
</dbReference>
<gene>
    <name evidence="8" type="primary">ZNF566_0</name>
    <name evidence="8" type="ORF">g.37372</name>
</gene>
<evidence type="ECO:0000259" key="7">
    <source>
        <dbReference type="PROSITE" id="PS50157"/>
    </source>
</evidence>
<keyword evidence="3 6" id="KW-0863">Zinc-finger</keyword>
<name>A0A2S2QDV7_9HEMI</name>
<feature type="domain" description="C2H2-type" evidence="7">
    <location>
        <begin position="168"/>
        <end position="195"/>
    </location>
</feature>
<dbReference type="GO" id="GO:0032502">
    <property type="term" value="P:developmental process"/>
    <property type="evidence" value="ECO:0007669"/>
    <property type="project" value="UniProtKB-ARBA"/>
</dbReference>
<dbReference type="PANTHER" id="PTHR24377">
    <property type="entry name" value="IP01015P-RELATED"/>
    <property type="match status" value="1"/>
</dbReference>
<evidence type="ECO:0000256" key="2">
    <source>
        <dbReference type="ARBA" id="ARBA00022737"/>
    </source>
</evidence>
<dbReference type="Gene3D" id="3.30.160.60">
    <property type="entry name" value="Classic Zinc Finger"/>
    <property type="match status" value="5"/>
</dbReference>
<keyword evidence="1" id="KW-0479">Metal-binding</keyword>
<evidence type="ECO:0000256" key="6">
    <source>
        <dbReference type="PROSITE-ProRule" id="PRU00042"/>
    </source>
</evidence>
<feature type="domain" description="C2H2-type" evidence="7">
    <location>
        <begin position="112"/>
        <end position="139"/>
    </location>
</feature>
<dbReference type="InterPro" id="IPR013087">
    <property type="entry name" value="Znf_C2H2_type"/>
</dbReference>
<dbReference type="FunFam" id="3.30.160.60:FF:000303">
    <property type="entry name" value="Zinc finger protein 41"/>
    <property type="match status" value="1"/>
</dbReference>
<dbReference type="FunFam" id="3.30.160.60:FF:000202">
    <property type="entry name" value="Zinc finger protein 574"/>
    <property type="match status" value="1"/>
</dbReference>
<keyword evidence="2" id="KW-0677">Repeat</keyword>
<evidence type="ECO:0000256" key="4">
    <source>
        <dbReference type="ARBA" id="ARBA00022833"/>
    </source>
</evidence>
<evidence type="ECO:0000256" key="3">
    <source>
        <dbReference type="ARBA" id="ARBA00022771"/>
    </source>
</evidence>
<dbReference type="AlphaFoldDB" id="A0A2S2QDV7"/>
<dbReference type="GO" id="GO:0008270">
    <property type="term" value="F:zinc ion binding"/>
    <property type="evidence" value="ECO:0007669"/>
    <property type="project" value="UniProtKB-KW"/>
</dbReference>
<organism evidence="8">
    <name type="scientific">Sipha flava</name>
    <name type="common">yellow sugarcane aphid</name>
    <dbReference type="NCBI Taxonomy" id="143950"/>
    <lineage>
        <taxon>Eukaryota</taxon>
        <taxon>Metazoa</taxon>
        <taxon>Ecdysozoa</taxon>
        <taxon>Arthropoda</taxon>
        <taxon>Hexapoda</taxon>
        <taxon>Insecta</taxon>
        <taxon>Pterygota</taxon>
        <taxon>Neoptera</taxon>
        <taxon>Paraneoptera</taxon>
        <taxon>Hemiptera</taxon>
        <taxon>Sternorrhyncha</taxon>
        <taxon>Aphidomorpha</taxon>
        <taxon>Aphidoidea</taxon>
        <taxon>Aphididae</taxon>
        <taxon>Sipha</taxon>
    </lineage>
</organism>
<accession>A0A2S2QDV7</accession>
<sequence>MLNIIQNRFYSFRALQYPAMHCTTVNIIIVQVTTVRNNDRSNGTGIVIRRWLRCRFCSAKFKLATSLRVHNSLHDGTISQESPFPCRECGKTFRNISYLYAHCRIHWDDRPHVCGVCGSAFLHFSDLTVHRRKHTGHRPYECSVCGDSFSSAANRMVHMRIHTGHRPYVCRECGRSFNQSHVLVEHVRVHTGQRPYECGLCEWTFVSSSSLRKHSLRKHVI</sequence>
<feature type="domain" description="C2H2-type" evidence="7">
    <location>
        <begin position="140"/>
        <end position="167"/>
    </location>
</feature>
<feature type="domain" description="C2H2-type" evidence="7">
    <location>
        <begin position="196"/>
        <end position="221"/>
    </location>
</feature>
<reference evidence="8" key="1">
    <citation type="submission" date="2018-04" db="EMBL/GenBank/DDBJ databases">
        <title>Transcriptome assembly of Sipha flava.</title>
        <authorList>
            <person name="Scully E.D."/>
            <person name="Geib S.M."/>
            <person name="Palmer N.A."/>
            <person name="Koch K."/>
            <person name="Bradshaw J."/>
            <person name="Heng-Moss T."/>
            <person name="Sarath G."/>
        </authorList>
    </citation>
    <scope>NUCLEOTIDE SEQUENCE</scope>
</reference>
<dbReference type="OrthoDB" id="5945507at2759"/>
<dbReference type="PROSITE" id="PS50157">
    <property type="entry name" value="ZINC_FINGER_C2H2_2"/>
    <property type="match status" value="6"/>
</dbReference>
<dbReference type="GO" id="GO:1990837">
    <property type="term" value="F:sequence-specific double-stranded DNA binding"/>
    <property type="evidence" value="ECO:0007669"/>
    <property type="project" value="UniProtKB-ARBA"/>
</dbReference>
<keyword evidence="5" id="KW-0539">Nucleus</keyword>
<dbReference type="GO" id="GO:0006355">
    <property type="term" value="P:regulation of DNA-templated transcription"/>
    <property type="evidence" value="ECO:0007669"/>
    <property type="project" value="UniProtKB-ARBA"/>
</dbReference>
<dbReference type="SUPFAM" id="SSF57667">
    <property type="entry name" value="beta-beta-alpha zinc fingers"/>
    <property type="match status" value="3"/>
</dbReference>
<feature type="domain" description="C2H2-type" evidence="7">
    <location>
        <begin position="52"/>
        <end position="79"/>
    </location>
</feature>
<dbReference type="SMART" id="SM00355">
    <property type="entry name" value="ZnF_C2H2"/>
    <property type="match status" value="6"/>
</dbReference>
<evidence type="ECO:0000256" key="1">
    <source>
        <dbReference type="ARBA" id="ARBA00022723"/>
    </source>
</evidence>
<dbReference type="Pfam" id="PF00096">
    <property type="entry name" value="zf-C2H2"/>
    <property type="match status" value="4"/>
</dbReference>
<dbReference type="PROSITE" id="PS00028">
    <property type="entry name" value="ZINC_FINGER_C2H2_1"/>
    <property type="match status" value="5"/>
</dbReference>
<evidence type="ECO:0000256" key="5">
    <source>
        <dbReference type="ARBA" id="ARBA00023242"/>
    </source>
</evidence>
<feature type="domain" description="C2H2-type" evidence="7">
    <location>
        <begin position="84"/>
        <end position="111"/>
    </location>
</feature>
<protein>
    <submittedName>
        <fullName evidence="8">Zinc finger protein</fullName>
    </submittedName>
</protein>
<evidence type="ECO:0000313" key="8">
    <source>
        <dbReference type="EMBL" id="MBY75909.1"/>
    </source>
</evidence>
<keyword evidence="4" id="KW-0862">Zinc</keyword>
<proteinExistence type="predicted"/>
<dbReference type="FunFam" id="3.30.160.60:FF:000925">
    <property type="entry name" value="Zinc finger protein 668"/>
    <property type="match status" value="1"/>
</dbReference>
<dbReference type="InterPro" id="IPR036236">
    <property type="entry name" value="Znf_C2H2_sf"/>
</dbReference>